<comment type="subcellular location">
    <subcellularLocation>
        <location evidence="1">Membrane</location>
    </subcellularLocation>
</comment>
<dbReference type="GO" id="GO:0016020">
    <property type="term" value="C:membrane"/>
    <property type="evidence" value="ECO:0007669"/>
    <property type="project" value="UniProtKB-SubCell"/>
</dbReference>
<evidence type="ECO:0000256" key="1">
    <source>
        <dbReference type="ARBA" id="ARBA00004370"/>
    </source>
</evidence>
<evidence type="ECO:0000256" key="8">
    <source>
        <dbReference type="ARBA" id="ARBA00023310"/>
    </source>
</evidence>
<reference evidence="9" key="1">
    <citation type="submission" date="2021-01" db="EMBL/GenBank/DDBJ databases">
        <authorList>
            <person name="Corre E."/>
            <person name="Pelletier E."/>
            <person name="Niang G."/>
            <person name="Scheremetjew M."/>
            <person name="Finn R."/>
            <person name="Kale V."/>
            <person name="Holt S."/>
            <person name="Cochrane G."/>
            <person name="Meng A."/>
            <person name="Brown T."/>
            <person name="Cohen L."/>
        </authorList>
    </citation>
    <scope>NUCLEOTIDE SEQUENCE</scope>
    <source>
        <strain evidence="9">SPMC142</strain>
    </source>
</reference>
<dbReference type="InterPro" id="IPR000711">
    <property type="entry name" value="ATPase_OSCP/dsu"/>
</dbReference>
<keyword evidence="3" id="KW-0813">Transport</keyword>
<protein>
    <submittedName>
        <fullName evidence="9">Uncharacterized protein</fullName>
    </submittedName>
</protein>
<dbReference type="SUPFAM" id="SSF47928">
    <property type="entry name" value="N-terminal domain of the delta subunit of the F1F0-ATP synthase"/>
    <property type="match status" value="1"/>
</dbReference>
<evidence type="ECO:0000256" key="4">
    <source>
        <dbReference type="ARBA" id="ARBA00022781"/>
    </source>
</evidence>
<keyword evidence="5" id="KW-0406">Ion transport</keyword>
<evidence type="ECO:0000256" key="7">
    <source>
        <dbReference type="ARBA" id="ARBA00023136"/>
    </source>
</evidence>
<evidence type="ECO:0000313" key="9">
    <source>
        <dbReference type="EMBL" id="CAE0604623.1"/>
    </source>
</evidence>
<evidence type="ECO:0000256" key="3">
    <source>
        <dbReference type="ARBA" id="ARBA00022448"/>
    </source>
</evidence>
<dbReference type="PRINTS" id="PR00125">
    <property type="entry name" value="ATPASEDELTA"/>
</dbReference>
<dbReference type="InterPro" id="IPR026015">
    <property type="entry name" value="ATP_synth_OSCP/delta_N_sf"/>
</dbReference>
<dbReference type="Pfam" id="PF00213">
    <property type="entry name" value="OSCP"/>
    <property type="match status" value="1"/>
</dbReference>
<sequence>MISKSAAKRVSQMVLASKQAPVAATMANRFTQARQFSNIHAEFSLGDIKKIDSTPGNVPPSMEDTIEGRYSYVLFTTASQNEALYNVYEDMKYLSEIYKHSEPFRQFTENQGVGAKEVQQLNDALTETAPFHSVTLRFLEVLAENKRLIYIDEIAEKYEKLYQEFNKEEKITIISAEELDANKKQQVLDALKSNPENSGKEFTIEYQIEPSILGGLQMYTQSEFMDMSLQSRCDKINSEVQKLVN</sequence>
<evidence type="ECO:0000256" key="2">
    <source>
        <dbReference type="ARBA" id="ARBA00007046"/>
    </source>
</evidence>
<keyword evidence="8" id="KW-0066">ATP synthesis</keyword>
<dbReference type="EMBL" id="HBIQ01114834">
    <property type="protein sequence ID" value="CAE0604623.1"/>
    <property type="molecule type" value="Transcribed_RNA"/>
</dbReference>
<accession>A0A7S3X9K7</accession>
<keyword evidence="7" id="KW-0472">Membrane</keyword>
<organism evidence="9">
    <name type="scientific">Strombidinopsis acuminata</name>
    <dbReference type="NCBI Taxonomy" id="141414"/>
    <lineage>
        <taxon>Eukaryota</taxon>
        <taxon>Sar</taxon>
        <taxon>Alveolata</taxon>
        <taxon>Ciliophora</taxon>
        <taxon>Intramacronucleata</taxon>
        <taxon>Spirotrichea</taxon>
        <taxon>Choreotrichia</taxon>
        <taxon>Choreotrichida</taxon>
        <taxon>Strombidinopsidae</taxon>
        <taxon>Strombidinopsis</taxon>
    </lineage>
</organism>
<keyword evidence="6" id="KW-0793">Thylakoid</keyword>
<evidence type="ECO:0000256" key="6">
    <source>
        <dbReference type="ARBA" id="ARBA00023078"/>
    </source>
</evidence>
<name>A0A7S3X9K7_9SPIT</name>
<dbReference type="Gene3D" id="1.10.520.20">
    <property type="entry name" value="N-terminal domain of the delta subunit of the F1F0-ATP synthase"/>
    <property type="match status" value="1"/>
</dbReference>
<dbReference type="HAMAP" id="MF_01416">
    <property type="entry name" value="ATP_synth_delta_bact"/>
    <property type="match status" value="1"/>
</dbReference>
<comment type="similarity">
    <text evidence="2">Belongs to the ATPase delta chain family.</text>
</comment>
<gene>
    <name evidence="9" type="ORF">SACU0126_LOCUS36390</name>
</gene>
<proteinExistence type="inferred from homology"/>
<keyword evidence="4" id="KW-0375">Hydrogen ion transport</keyword>
<dbReference type="GO" id="GO:0046933">
    <property type="term" value="F:proton-transporting ATP synthase activity, rotational mechanism"/>
    <property type="evidence" value="ECO:0007669"/>
    <property type="project" value="InterPro"/>
</dbReference>
<dbReference type="NCBIfam" id="TIGR01145">
    <property type="entry name" value="ATP_synt_delta"/>
    <property type="match status" value="1"/>
</dbReference>
<evidence type="ECO:0000256" key="5">
    <source>
        <dbReference type="ARBA" id="ARBA00023065"/>
    </source>
</evidence>
<dbReference type="PANTHER" id="PTHR11910">
    <property type="entry name" value="ATP SYNTHASE DELTA CHAIN"/>
    <property type="match status" value="1"/>
</dbReference>
<dbReference type="AlphaFoldDB" id="A0A7S3X9K7"/>